<reference evidence="4 5" key="1">
    <citation type="submission" date="2020-08" db="EMBL/GenBank/DDBJ databases">
        <title>Aphidius gifuensis genome sequencing and assembly.</title>
        <authorList>
            <person name="Du Z."/>
        </authorList>
    </citation>
    <scope>NUCLEOTIDE SEQUENCE [LARGE SCALE GENOMIC DNA]</scope>
    <source>
        <strain evidence="4">YNYX2018</strain>
        <tissue evidence="4">Adults</tissue>
    </source>
</reference>
<comment type="cofactor">
    <cofactor evidence="1">
        <name>a divalent metal cation</name>
        <dbReference type="ChEBI" id="CHEBI:60240"/>
    </cofactor>
</comment>
<comment type="caution">
    <text evidence="4">The sequence shown here is derived from an EMBL/GenBank/DDBJ whole genome shotgun (WGS) entry which is preliminary data.</text>
</comment>
<gene>
    <name evidence="4" type="ORF">HCN44_009991</name>
</gene>
<evidence type="ECO:0000256" key="2">
    <source>
        <dbReference type="ARBA" id="ARBA00022723"/>
    </source>
</evidence>
<protein>
    <recommendedName>
        <fullName evidence="3">DDE Tnp4 domain-containing protein</fullName>
    </recommendedName>
</protein>
<sequence>MLDDIPSPMKIDLNAASTEDVDKINEIEIGVEGSGVTVSEVEWNNANKTTTPTAMATNLVNSVFTLDTLLKIISALNIIAPEIIIWPDQARRQEISMSFEAKTGLPGVVGAIDSTYVPITAPTENPRSYYCRKMSHAINLQGVCDHNTLFLDFFAAYPGAVADVRVLRNSDICIRQSSS</sequence>
<dbReference type="Proteomes" id="UP000639338">
    <property type="component" value="Unassembled WGS sequence"/>
</dbReference>
<name>A0A835CX29_APHGI</name>
<evidence type="ECO:0000259" key="3">
    <source>
        <dbReference type="Pfam" id="PF13359"/>
    </source>
</evidence>
<dbReference type="EMBL" id="JACMRX010000002">
    <property type="protein sequence ID" value="KAF7996110.1"/>
    <property type="molecule type" value="Genomic_DNA"/>
</dbReference>
<dbReference type="AlphaFoldDB" id="A0A835CX29"/>
<organism evidence="4 5">
    <name type="scientific">Aphidius gifuensis</name>
    <name type="common">Parasitoid wasp</name>
    <dbReference type="NCBI Taxonomy" id="684658"/>
    <lineage>
        <taxon>Eukaryota</taxon>
        <taxon>Metazoa</taxon>
        <taxon>Ecdysozoa</taxon>
        <taxon>Arthropoda</taxon>
        <taxon>Hexapoda</taxon>
        <taxon>Insecta</taxon>
        <taxon>Pterygota</taxon>
        <taxon>Neoptera</taxon>
        <taxon>Endopterygota</taxon>
        <taxon>Hymenoptera</taxon>
        <taxon>Apocrita</taxon>
        <taxon>Ichneumonoidea</taxon>
        <taxon>Braconidae</taxon>
        <taxon>Aphidiinae</taxon>
        <taxon>Aphidius</taxon>
    </lineage>
</organism>
<dbReference type="GO" id="GO:0046872">
    <property type="term" value="F:metal ion binding"/>
    <property type="evidence" value="ECO:0007669"/>
    <property type="project" value="UniProtKB-KW"/>
</dbReference>
<dbReference type="InterPro" id="IPR027806">
    <property type="entry name" value="HARBI1_dom"/>
</dbReference>
<evidence type="ECO:0000313" key="5">
    <source>
        <dbReference type="Proteomes" id="UP000639338"/>
    </source>
</evidence>
<dbReference type="OrthoDB" id="7695407at2759"/>
<keyword evidence="2" id="KW-0479">Metal-binding</keyword>
<keyword evidence="5" id="KW-1185">Reference proteome</keyword>
<accession>A0A835CX29</accession>
<evidence type="ECO:0000313" key="4">
    <source>
        <dbReference type="EMBL" id="KAF7996110.1"/>
    </source>
</evidence>
<evidence type="ECO:0000256" key="1">
    <source>
        <dbReference type="ARBA" id="ARBA00001968"/>
    </source>
</evidence>
<proteinExistence type="predicted"/>
<dbReference type="Pfam" id="PF13359">
    <property type="entry name" value="DDE_Tnp_4"/>
    <property type="match status" value="1"/>
</dbReference>
<feature type="domain" description="DDE Tnp4" evidence="3">
    <location>
        <begin position="112"/>
        <end position="173"/>
    </location>
</feature>